<gene>
    <name evidence="2" type="ORF">EF384_09165</name>
</gene>
<reference evidence="2 3" key="1">
    <citation type="submission" date="2018-11" db="EMBL/GenBank/DDBJ databases">
        <title>Aerococcus sp. SJQ22, whole genome shotgun sequence.</title>
        <authorList>
            <person name="Sun L."/>
            <person name="Gao X."/>
            <person name="Chen W."/>
            <person name="Huang K."/>
        </authorList>
    </citation>
    <scope>NUCLEOTIDE SEQUENCE [LARGE SCALE GENOMIC DNA]</scope>
    <source>
        <strain evidence="2 3">SJQ22</strain>
    </source>
</reference>
<evidence type="ECO:0000256" key="1">
    <source>
        <dbReference type="SAM" id="Phobius"/>
    </source>
</evidence>
<keyword evidence="3" id="KW-1185">Reference proteome</keyword>
<organism evidence="2 3">
    <name type="scientific">Aerococcus agrisoli</name>
    <dbReference type="NCBI Taxonomy" id="2487350"/>
    <lineage>
        <taxon>Bacteria</taxon>
        <taxon>Bacillati</taxon>
        <taxon>Bacillota</taxon>
        <taxon>Bacilli</taxon>
        <taxon>Lactobacillales</taxon>
        <taxon>Aerococcaceae</taxon>
        <taxon>Aerococcus</taxon>
    </lineage>
</organism>
<feature type="transmembrane region" description="Helical" evidence="1">
    <location>
        <begin position="37"/>
        <end position="60"/>
    </location>
</feature>
<accession>A0A3N4GAB2</accession>
<comment type="caution">
    <text evidence="2">The sequence shown here is derived from an EMBL/GenBank/DDBJ whole genome shotgun (WGS) entry which is preliminary data.</text>
</comment>
<dbReference type="AlphaFoldDB" id="A0A3N4GAB2"/>
<dbReference type="RefSeq" id="WP_123781345.1">
    <property type="nucleotide sequence ID" value="NZ_RKMG01000046.1"/>
</dbReference>
<keyword evidence="1" id="KW-1133">Transmembrane helix</keyword>
<feature type="transmembrane region" description="Helical" evidence="1">
    <location>
        <begin position="81"/>
        <end position="103"/>
    </location>
</feature>
<evidence type="ECO:0000313" key="3">
    <source>
        <dbReference type="Proteomes" id="UP000273977"/>
    </source>
</evidence>
<keyword evidence="1" id="KW-0812">Transmembrane</keyword>
<protein>
    <submittedName>
        <fullName evidence="2">Uncharacterized protein</fullName>
    </submittedName>
</protein>
<dbReference type="OrthoDB" id="573132at2"/>
<proteinExistence type="predicted"/>
<dbReference type="Proteomes" id="UP000273977">
    <property type="component" value="Unassembled WGS sequence"/>
</dbReference>
<evidence type="ECO:0000313" key="2">
    <source>
        <dbReference type="EMBL" id="RPA55921.1"/>
    </source>
</evidence>
<keyword evidence="1" id="KW-0472">Membrane</keyword>
<sequence>MTKSQGFIKNFMWAIILFALPLPLTFAVSNGIDPYYQASMVSINFGIYAYVWMLAAIFLASRPQWIENTIGLPSKFMTNGLAATMVLVIVELHATSLQALGLAAASGQAAFMMVNGLAAYAIIFAAAWLVKRVPALQFVKKAFAPFQSAKAANWINGALAATVAVTFVHVASISYINAIPAFMFFFVAYTLVGFAPAARSIVARIADSRKAKATK</sequence>
<name>A0A3N4GAB2_9LACT</name>
<dbReference type="EMBL" id="RKMG01000046">
    <property type="protein sequence ID" value="RPA55921.1"/>
    <property type="molecule type" value="Genomic_DNA"/>
</dbReference>
<feature type="transmembrane region" description="Helical" evidence="1">
    <location>
        <begin position="109"/>
        <end position="130"/>
    </location>
</feature>
<feature type="transmembrane region" description="Helical" evidence="1">
    <location>
        <begin position="151"/>
        <end position="176"/>
    </location>
</feature>
<feature type="transmembrane region" description="Helical" evidence="1">
    <location>
        <begin position="182"/>
        <end position="202"/>
    </location>
</feature>